<dbReference type="InterPro" id="IPR018520">
    <property type="entry name" value="UPP_synth-like_CS"/>
</dbReference>
<dbReference type="CDD" id="cd00475">
    <property type="entry name" value="Cis_IPPS"/>
    <property type="match status" value="1"/>
</dbReference>
<feature type="binding site" evidence="2">
    <location>
        <position position="65"/>
    </location>
    <ligand>
        <name>substrate</name>
    </ligand>
</feature>
<accession>A0A940IH43</accession>
<evidence type="ECO:0000313" key="4">
    <source>
        <dbReference type="Proteomes" id="UP000771749"/>
    </source>
</evidence>
<evidence type="ECO:0000256" key="2">
    <source>
        <dbReference type="HAMAP-Rule" id="MF_01139"/>
    </source>
</evidence>
<feature type="binding site" evidence="2">
    <location>
        <position position="16"/>
    </location>
    <ligand>
        <name>Mg(2+)</name>
        <dbReference type="ChEBI" id="CHEBI:18420"/>
    </ligand>
</feature>
<dbReference type="GO" id="GO:0005829">
    <property type="term" value="C:cytosol"/>
    <property type="evidence" value="ECO:0007669"/>
    <property type="project" value="TreeGrafter"/>
</dbReference>
<comment type="caution">
    <text evidence="3">The sequence shown here is derived from an EMBL/GenBank/DDBJ whole genome shotgun (WGS) entry which is preliminary data.</text>
</comment>
<feature type="active site" description="Proton acceptor" evidence="2">
    <location>
        <position position="64"/>
    </location>
</feature>
<feature type="binding site" evidence="2">
    <location>
        <begin position="17"/>
        <end position="20"/>
    </location>
    <ligand>
        <name>substrate</name>
    </ligand>
</feature>
<name>A0A940IH43_9BACT</name>
<proteinExistence type="inferred from homology"/>
<feature type="binding site" evidence="2">
    <location>
        <begin position="61"/>
        <end position="63"/>
    </location>
    <ligand>
        <name>substrate</name>
    </ligand>
</feature>
<evidence type="ECO:0000256" key="1">
    <source>
        <dbReference type="ARBA" id="ARBA00022679"/>
    </source>
</evidence>
<organism evidence="3 4">
    <name type="scientific">Candidatus Cryptobacteroides gallistercoris</name>
    <dbReference type="NCBI Taxonomy" id="2840765"/>
    <lineage>
        <taxon>Bacteria</taxon>
        <taxon>Pseudomonadati</taxon>
        <taxon>Bacteroidota</taxon>
        <taxon>Bacteroidia</taxon>
        <taxon>Bacteroidales</taxon>
        <taxon>Candidatus Cryptobacteroides</taxon>
    </lineage>
</organism>
<protein>
    <recommendedName>
        <fullName evidence="2">Isoprenyl transferase</fullName>
        <ecNumber evidence="2">2.5.1.-</ecNumber>
    </recommendedName>
</protein>
<dbReference type="PROSITE" id="PS01066">
    <property type="entry name" value="UPP_SYNTHASE"/>
    <property type="match status" value="1"/>
</dbReference>
<dbReference type="NCBIfam" id="TIGR00055">
    <property type="entry name" value="uppS"/>
    <property type="match status" value="1"/>
</dbReference>
<feature type="active site" evidence="2">
    <location>
        <position position="16"/>
    </location>
</feature>
<dbReference type="Proteomes" id="UP000771749">
    <property type="component" value="Unassembled WGS sequence"/>
</dbReference>
<sequence>MEESKRIPVHVSIIMDGNGRWAEERGHERVYGHAAGVESVRACTEAAVETGVRYLSLFAFSEENWNRPEHEVHTLMELMVKAMRDELPTMMKNGVRFVVLGNRARLSSSLNEMIDDCEARTAANDRLVLVIFLSYSGKWDILQAAKKLAAEISSGQADEEELLSMGVDGFDRYLVTAGIPDPDLIIRTSGECRLSNYLLWQAAYSEFIFTGVLWPDFRKEEFRAALAEYARRDRRYGRVK</sequence>
<keyword evidence="2" id="KW-0479">Metal-binding</keyword>
<feature type="binding site" evidence="2">
    <location>
        <position position="206"/>
    </location>
    <ligand>
        <name>Mg(2+)</name>
        <dbReference type="ChEBI" id="CHEBI:18420"/>
    </ligand>
</feature>
<feature type="binding site" evidence="2">
    <location>
        <position position="29"/>
    </location>
    <ligand>
        <name>substrate</name>
    </ligand>
</feature>
<dbReference type="EC" id="2.5.1.-" evidence="2"/>
<comment type="cofactor">
    <cofactor evidence="2">
        <name>Mg(2+)</name>
        <dbReference type="ChEBI" id="CHEBI:18420"/>
    </cofactor>
    <text evidence="2">Binds 2 magnesium ions per subunit.</text>
</comment>
<dbReference type="GO" id="GO:0008834">
    <property type="term" value="F:ditrans,polycis-undecaprenyl-diphosphate synthase [(2E,6E)-farnesyl-diphosphate specific] activity"/>
    <property type="evidence" value="ECO:0007669"/>
    <property type="project" value="TreeGrafter"/>
</dbReference>
<dbReference type="InterPro" id="IPR001441">
    <property type="entry name" value="UPP_synth-like"/>
</dbReference>
<dbReference type="GO" id="GO:0016094">
    <property type="term" value="P:polyprenol biosynthetic process"/>
    <property type="evidence" value="ECO:0007669"/>
    <property type="project" value="TreeGrafter"/>
</dbReference>
<comment type="similarity">
    <text evidence="2">Belongs to the UPP synthase family.</text>
</comment>
<dbReference type="HAMAP" id="MF_01139">
    <property type="entry name" value="ISPT"/>
    <property type="match status" value="1"/>
</dbReference>
<dbReference type="GO" id="GO:0000287">
    <property type="term" value="F:magnesium ion binding"/>
    <property type="evidence" value="ECO:0007669"/>
    <property type="project" value="UniProtKB-UniRule"/>
</dbReference>
<keyword evidence="2" id="KW-0460">Magnesium</keyword>
<reference evidence="3" key="1">
    <citation type="submission" date="2020-10" db="EMBL/GenBank/DDBJ databases">
        <authorList>
            <person name="Gilroy R."/>
        </authorList>
    </citation>
    <scope>NUCLEOTIDE SEQUENCE</scope>
    <source>
        <strain evidence="3">F1-3629</strain>
    </source>
</reference>
<dbReference type="PANTHER" id="PTHR10291:SF0">
    <property type="entry name" value="DEHYDRODOLICHYL DIPHOSPHATE SYNTHASE 2"/>
    <property type="match status" value="1"/>
</dbReference>
<comment type="subunit">
    <text evidence="2">Homodimer.</text>
</comment>
<feature type="binding site" evidence="2">
    <location>
        <begin position="193"/>
        <end position="195"/>
    </location>
    <ligand>
        <name>substrate</name>
    </ligand>
</feature>
<feature type="binding site" evidence="2">
    <location>
        <position position="21"/>
    </location>
    <ligand>
        <name>substrate</name>
    </ligand>
</feature>
<feature type="binding site" evidence="2">
    <location>
        <position position="67"/>
    </location>
    <ligand>
        <name>substrate</name>
    </ligand>
</feature>
<dbReference type="SUPFAM" id="SSF64005">
    <property type="entry name" value="Undecaprenyl diphosphate synthase"/>
    <property type="match status" value="1"/>
</dbReference>
<comment type="function">
    <text evidence="2">Catalyzes the condensation of isopentenyl diphosphate (IPP) with allylic pyrophosphates generating different type of terpenoids.</text>
</comment>
<feature type="binding site" evidence="2">
    <location>
        <position position="187"/>
    </location>
    <ligand>
        <name>substrate</name>
    </ligand>
</feature>
<dbReference type="Gene3D" id="3.40.1180.10">
    <property type="entry name" value="Decaprenyl diphosphate synthase-like"/>
    <property type="match status" value="1"/>
</dbReference>
<evidence type="ECO:0000313" key="3">
    <source>
        <dbReference type="EMBL" id="MBO8454612.1"/>
    </source>
</evidence>
<dbReference type="FunFam" id="3.40.1180.10:FF:000001">
    <property type="entry name" value="(2E,6E)-farnesyl-diphosphate-specific ditrans,polycis-undecaprenyl-diphosphate synthase"/>
    <property type="match status" value="1"/>
</dbReference>
<dbReference type="Pfam" id="PF01255">
    <property type="entry name" value="Prenyltransf"/>
    <property type="match status" value="1"/>
</dbReference>
<gene>
    <name evidence="3" type="primary">uppS</name>
    <name evidence="3" type="ORF">IAC07_07825</name>
</gene>
<dbReference type="InterPro" id="IPR036424">
    <property type="entry name" value="UPP_synth-like_sf"/>
</dbReference>
<dbReference type="PANTHER" id="PTHR10291">
    <property type="entry name" value="DEHYDRODOLICHYL DIPHOSPHATE SYNTHASE FAMILY MEMBER"/>
    <property type="match status" value="1"/>
</dbReference>
<keyword evidence="1 2" id="KW-0808">Transferase</keyword>
<dbReference type="EMBL" id="JADIMJ010000120">
    <property type="protein sequence ID" value="MBO8454612.1"/>
    <property type="molecule type" value="Genomic_DNA"/>
</dbReference>
<reference evidence="3" key="2">
    <citation type="journal article" date="2021" name="PeerJ">
        <title>Extensive microbial diversity within the chicken gut microbiome revealed by metagenomics and culture.</title>
        <authorList>
            <person name="Gilroy R."/>
            <person name="Ravi A."/>
            <person name="Getino M."/>
            <person name="Pursley I."/>
            <person name="Horton D.L."/>
            <person name="Alikhan N.F."/>
            <person name="Baker D."/>
            <person name="Gharbi K."/>
            <person name="Hall N."/>
            <person name="Watson M."/>
            <person name="Adriaenssens E.M."/>
            <person name="Foster-Nyarko E."/>
            <person name="Jarju S."/>
            <person name="Secka A."/>
            <person name="Antonio M."/>
            <person name="Oren A."/>
            <person name="Chaudhuri R.R."/>
            <person name="La Ragione R."/>
            <person name="Hildebrand F."/>
            <person name="Pallen M.J."/>
        </authorList>
    </citation>
    <scope>NUCLEOTIDE SEQUENCE</scope>
    <source>
        <strain evidence="3">F1-3629</strain>
    </source>
</reference>
<dbReference type="AlphaFoldDB" id="A0A940IH43"/>
<feature type="binding site" evidence="2">
    <location>
        <position position="33"/>
    </location>
    <ligand>
        <name>substrate</name>
    </ligand>
</feature>